<dbReference type="EMBL" id="PTIY01000011">
    <property type="protein sequence ID" value="PPK68694.1"/>
    <property type="molecule type" value="Genomic_DNA"/>
</dbReference>
<accession>A0A2S6GU06</accession>
<organism evidence="1 2">
    <name type="scientific">Methylobacter tundripaludum</name>
    <dbReference type="NCBI Taxonomy" id="173365"/>
    <lineage>
        <taxon>Bacteria</taxon>
        <taxon>Pseudomonadati</taxon>
        <taxon>Pseudomonadota</taxon>
        <taxon>Gammaproteobacteria</taxon>
        <taxon>Methylococcales</taxon>
        <taxon>Methylococcaceae</taxon>
        <taxon>Methylobacter</taxon>
    </lineage>
</organism>
<protein>
    <submittedName>
        <fullName evidence="1">Uncharacterized protein</fullName>
    </submittedName>
</protein>
<dbReference type="AlphaFoldDB" id="A0A2S6GU06"/>
<comment type="caution">
    <text evidence="1">The sequence shown here is derived from an EMBL/GenBank/DDBJ whole genome shotgun (WGS) entry which is preliminary data.</text>
</comment>
<sequence>MNKIIRYFYLTPKDIGIQTFELDEMVELMKADSNDTEGPLEFASTIYDIFESKKKNVWGKRNVWSQSNSNVKGNRVRYQKTQKLDRV</sequence>
<proteinExistence type="predicted"/>
<evidence type="ECO:0000313" key="2">
    <source>
        <dbReference type="Proteomes" id="UP000238071"/>
    </source>
</evidence>
<dbReference type="Proteomes" id="UP000238071">
    <property type="component" value="Unassembled WGS sequence"/>
</dbReference>
<gene>
    <name evidence="1" type="ORF">B0F88_111102</name>
</gene>
<evidence type="ECO:0000313" key="1">
    <source>
        <dbReference type="EMBL" id="PPK68694.1"/>
    </source>
</evidence>
<reference evidence="1 2" key="1">
    <citation type="submission" date="2018-02" db="EMBL/GenBank/DDBJ databases">
        <title>Subsurface microbial communities from deep shales in Ohio and West Virginia, USA.</title>
        <authorList>
            <person name="Wrighton K."/>
        </authorList>
    </citation>
    <scope>NUCLEOTIDE SEQUENCE [LARGE SCALE GENOMIC DNA]</scope>
    <source>
        <strain evidence="1 2">OWC-G53F</strain>
    </source>
</reference>
<dbReference type="RefSeq" id="WP_104424526.1">
    <property type="nucleotide sequence ID" value="NZ_PTIY01000011.1"/>
</dbReference>
<name>A0A2S6GU06_9GAMM</name>
<keyword evidence="2" id="KW-1185">Reference proteome</keyword>